<feature type="compositionally biased region" description="Polar residues" evidence="1">
    <location>
        <begin position="27"/>
        <end position="38"/>
    </location>
</feature>
<reference evidence="3" key="4">
    <citation type="submission" date="2015-06" db="UniProtKB">
        <authorList>
            <consortium name="EnsemblMetazoa"/>
        </authorList>
    </citation>
    <scope>IDENTIFICATION</scope>
</reference>
<dbReference type="HOGENOM" id="CLU_2673113_0_0_1"/>
<keyword evidence="4" id="KW-1185">Reference proteome</keyword>
<evidence type="ECO:0000313" key="2">
    <source>
        <dbReference type="EMBL" id="ETN61659.1"/>
    </source>
</evidence>
<dbReference type="Proteomes" id="UP000000673">
    <property type="component" value="Unassembled WGS sequence"/>
</dbReference>
<reference evidence="2 4" key="1">
    <citation type="journal article" date="2010" name="BMC Genomics">
        <title>Combination of measures distinguishes pre-miRNAs from other stem-loops in the genome of the newly sequenced Anopheles darlingi.</title>
        <authorList>
            <person name="Mendes N.D."/>
            <person name="Freitas A.T."/>
            <person name="Vasconcelos A.T."/>
            <person name="Sagot M.F."/>
        </authorList>
    </citation>
    <scope>NUCLEOTIDE SEQUENCE</scope>
</reference>
<organism evidence="2">
    <name type="scientific">Anopheles darlingi</name>
    <name type="common">Mosquito</name>
    <dbReference type="NCBI Taxonomy" id="43151"/>
    <lineage>
        <taxon>Eukaryota</taxon>
        <taxon>Metazoa</taxon>
        <taxon>Ecdysozoa</taxon>
        <taxon>Arthropoda</taxon>
        <taxon>Hexapoda</taxon>
        <taxon>Insecta</taxon>
        <taxon>Pterygota</taxon>
        <taxon>Neoptera</taxon>
        <taxon>Endopterygota</taxon>
        <taxon>Diptera</taxon>
        <taxon>Nematocera</taxon>
        <taxon>Culicoidea</taxon>
        <taxon>Culicidae</taxon>
        <taxon>Anophelinae</taxon>
        <taxon>Anopheles</taxon>
    </lineage>
</organism>
<dbReference type="OMA" id="PNEDGTM"/>
<dbReference type="AlphaFoldDB" id="W5JFR5"/>
<dbReference type="VEuPathDB" id="VectorBase:ADAC006678"/>
<feature type="region of interest" description="Disordered" evidence="1">
    <location>
        <begin position="1"/>
        <end position="75"/>
    </location>
</feature>
<name>W5JFR5_ANODA</name>
<accession>W5JFR5</accession>
<gene>
    <name evidence="2" type="ORF">AND_006678</name>
</gene>
<evidence type="ECO:0000313" key="4">
    <source>
        <dbReference type="Proteomes" id="UP000000673"/>
    </source>
</evidence>
<reference evidence="2" key="3">
    <citation type="journal article" date="2013" name="Nucleic Acids Res.">
        <title>The genome of Anopheles darlingi, the main neotropical malaria vector.</title>
        <authorList>
            <person name="Marinotti O."/>
            <person name="Cerqueira G.C."/>
            <person name="de Almeida L.G."/>
            <person name="Ferro M.I."/>
            <person name="Loreto E.L."/>
            <person name="Zaha A."/>
            <person name="Teixeira S.M."/>
            <person name="Wespiser A.R."/>
            <person name="Almeida E Silva A."/>
            <person name="Schlindwein A.D."/>
            <person name="Pacheco A.C."/>
            <person name="Silva A.L."/>
            <person name="Graveley B.R."/>
            <person name="Walenz B.P."/>
            <person name="Lima Bde A."/>
            <person name="Ribeiro C.A."/>
            <person name="Nunes-Silva C.G."/>
            <person name="de Carvalho C.R."/>
            <person name="Soares C.M."/>
            <person name="de Menezes C.B."/>
            <person name="Matiolli C."/>
            <person name="Caffrey D."/>
            <person name="Araujo D.A."/>
            <person name="de Oliveira D.M."/>
            <person name="Golenbock D."/>
            <person name="Grisard E.C."/>
            <person name="Fantinatti-Garboggini F."/>
            <person name="de Carvalho F.M."/>
            <person name="Barcellos F.G."/>
            <person name="Prosdocimi F."/>
            <person name="May G."/>
            <person name="Azevedo Junior G.M."/>
            <person name="Guimaraes G.M."/>
            <person name="Goldman G.H."/>
            <person name="Padilha I.Q."/>
            <person name="Batista Jda S."/>
            <person name="Ferro J.A."/>
            <person name="Ribeiro J.M."/>
            <person name="Fietto J.L."/>
            <person name="Dabbas K.M."/>
            <person name="Cerdeira L."/>
            <person name="Agnez-Lima L.F."/>
            <person name="Brocchi M."/>
            <person name="de Carvalho M.O."/>
            <person name="Teixeira Mde M."/>
            <person name="Diniz Maia Mde M."/>
            <person name="Goldman M.H."/>
            <person name="Cruz Schneider M.P."/>
            <person name="Felipe M.S."/>
            <person name="Hungria M."/>
            <person name="Nicolas M.F."/>
            <person name="Pereira M."/>
            <person name="Montes M.A."/>
            <person name="Cantao M.E."/>
            <person name="Vincentz M."/>
            <person name="Rafael M.S."/>
            <person name="Silverman N."/>
            <person name="Stoco P.H."/>
            <person name="Souza R.C."/>
            <person name="Vicentini R."/>
            <person name="Gazzinelli R.T."/>
            <person name="Neves Rde O."/>
            <person name="Silva R."/>
            <person name="Astolfi-Filho S."/>
            <person name="Maciel T.E."/>
            <person name="Urmenyi T.P."/>
            <person name="Tadei W.P."/>
            <person name="Camargo E.P."/>
            <person name="de Vasconcelos A.T."/>
        </authorList>
    </citation>
    <scope>NUCLEOTIDE SEQUENCE</scope>
</reference>
<protein>
    <submittedName>
        <fullName evidence="2 3">Uncharacterized protein</fullName>
    </submittedName>
</protein>
<reference evidence="2" key="2">
    <citation type="submission" date="2010-05" db="EMBL/GenBank/DDBJ databases">
        <authorList>
            <person name="Almeida L.G."/>
            <person name="Nicolas M.F."/>
            <person name="Souza R.C."/>
            <person name="Vasconcelos A.T.R."/>
        </authorList>
    </citation>
    <scope>NUCLEOTIDE SEQUENCE</scope>
</reference>
<dbReference type="EMBL" id="ADMH02001638">
    <property type="protein sequence ID" value="ETN61659.1"/>
    <property type="molecule type" value="Genomic_DNA"/>
</dbReference>
<evidence type="ECO:0000313" key="3">
    <source>
        <dbReference type="EnsemblMetazoa" id="ADAC006678-PA"/>
    </source>
</evidence>
<sequence length="75" mass="8272">MPPPQYGAAKKRRQKRDIAEYDPNVDHFSQSVPTTPSQVRAPVGTLSENPDGESMGDSDSDTACGFDSNWRPTYI</sequence>
<evidence type="ECO:0000256" key="1">
    <source>
        <dbReference type="SAM" id="MobiDB-lite"/>
    </source>
</evidence>
<dbReference type="VEuPathDB" id="VectorBase:ADAR2_001700"/>
<dbReference type="eggNOG" id="KOG0504">
    <property type="taxonomic scope" value="Eukaryota"/>
</dbReference>
<dbReference type="EnsemblMetazoa" id="ADAC006678-RA">
    <property type="protein sequence ID" value="ADAC006678-PA"/>
    <property type="gene ID" value="ADAC006678"/>
</dbReference>
<proteinExistence type="predicted"/>
<feature type="compositionally biased region" description="Acidic residues" evidence="1">
    <location>
        <begin position="50"/>
        <end position="60"/>
    </location>
</feature>